<proteinExistence type="predicted"/>
<comment type="caution">
    <text evidence="1">The sequence shown here is derived from an EMBL/GenBank/DDBJ whole genome shotgun (WGS) entry which is preliminary data.</text>
</comment>
<protein>
    <submittedName>
        <fullName evidence="1">Uncharacterized protein</fullName>
    </submittedName>
</protein>
<evidence type="ECO:0000313" key="2">
    <source>
        <dbReference type="Proteomes" id="UP001524478"/>
    </source>
</evidence>
<accession>A0ABT1SES9</accession>
<keyword evidence="2" id="KW-1185">Reference proteome</keyword>
<dbReference type="Proteomes" id="UP001524478">
    <property type="component" value="Unassembled WGS sequence"/>
</dbReference>
<sequence>MLKTKKLLDANGCKFAIWYNQLNGLGIEKINKTVAKKLLKMEKVELTLKSPKNSEEYTSLGILHKHEGKWSIKLERKEE</sequence>
<organism evidence="1 2">
    <name type="scientific">Tissierella carlieri</name>
    <dbReference type="NCBI Taxonomy" id="689904"/>
    <lineage>
        <taxon>Bacteria</taxon>
        <taxon>Bacillati</taxon>
        <taxon>Bacillota</taxon>
        <taxon>Tissierellia</taxon>
        <taxon>Tissierellales</taxon>
        <taxon>Tissierellaceae</taxon>
        <taxon>Tissierella</taxon>
    </lineage>
</organism>
<gene>
    <name evidence="1" type="ORF">NE686_17375</name>
</gene>
<dbReference type="EMBL" id="JANGAC010000016">
    <property type="protein sequence ID" value="MCQ4924877.1"/>
    <property type="molecule type" value="Genomic_DNA"/>
</dbReference>
<name>A0ABT1SES9_9FIRM</name>
<evidence type="ECO:0000313" key="1">
    <source>
        <dbReference type="EMBL" id="MCQ4924877.1"/>
    </source>
</evidence>
<reference evidence="1 2" key="1">
    <citation type="submission" date="2022-06" db="EMBL/GenBank/DDBJ databases">
        <title>Isolation of gut microbiota from human fecal samples.</title>
        <authorList>
            <person name="Pamer E.G."/>
            <person name="Barat B."/>
            <person name="Waligurski E."/>
            <person name="Medina S."/>
            <person name="Paddock L."/>
            <person name="Mostad J."/>
        </authorList>
    </citation>
    <scope>NUCLEOTIDE SEQUENCE [LARGE SCALE GENOMIC DNA]</scope>
    <source>
        <strain evidence="1 2">DFI.7.95</strain>
    </source>
</reference>